<reference evidence="1" key="1">
    <citation type="submission" date="2020-05" db="EMBL/GenBank/DDBJ databases">
        <authorList>
            <person name="Chiriac C."/>
            <person name="Salcher M."/>
            <person name="Ghai R."/>
            <person name="Kavagutti S V."/>
        </authorList>
    </citation>
    <scope>NUCLEOTIDE SEQUENCE</scope>
</reference>
<accession>A0A6J6GL95</accession>
<dbReference type="EMBL" id="CAEZUO010000017">
    <property type="protein sequence ID" value="CAB4600483.1"/>
    <property type="molecule type" value="Genomic_DNA"/>
</dbReference>
<proteinExistence type="predicted"/>
<name>A0A6J6GL95_9ZZZZ</name>
<gene>
    <name evidence="1" type="ORF">UFOPK1827_00553</name>
</gene>
<evidence type="ECO:0000313" key="1">
    <source>
        <dbReference type="EMBL" id="CAB4600483.1"/>
    </source>
</evidence>
<protein>
    <submittedName>
        <fullName evidence="1">Unannotated protein</fullName>
    </submittedName>
</protein>
<dbReference type="AlphaFoldDB" id="A0A6J6GL95"/>
<organism evidence="1">
    <name type="scientific">freshwater metagenome</name>
    <dbReference type="NCBI Taxonomy" id="449393"/>
    <lineage>
        <taxon>unclassified sequences</taxon>
        <taxon>metagenomes</taxon>
        <taxon>ecological metagenomes</taxon>
    </lineage>
</organism>
<sequence length="50" mass="5707">MNDEAGLRQTFIDYQRTGFGGWPWPVDGPVHAADRQRFALHPDGRLEEPV</sequence>